<dbReference type="InterPro" id="IPR001574">
    <property type="entry name" value="Ribosome_inactivat_prot"/>
</dbReference>
<name>A0AAD8JG94_9APIA</name>
<organism evidence="2 3">
    <name type="scientific">Heracleum sosnowskyi</name>
    <dbReference type="NCBI Taxonomy" id="360622"/>
    <lineage>
        <taxon>Eukaryota</taxon>
        <taxon>Viridiplantae</taxon>
        <taxon>Streptophyta</taxon>
        <taxon>Embryophyta</taxon>
        <taxon>Tracheophyta</taxon>
        <taxon>Spermatophyta</taxon>
        <taxon>Magnoliopsida</taxon>
        <taxon>eudicotyledons</taxon>
        <taxon>Gunneridae</taxon>
        <taxon>Pentapetalae</taxon>
        <taxon>asterids</taxon>
        <taxon>campanulids</taxon>
        <taxon>Apiales</taxon>
        <taxon>Apiaceae</taxon>
        <taxon>Apioideae</taxon>
        <taxon>apioid superclade</taxon>
        <taxon>Tordylieae</taxon>
        <taxon>Tordyliinae</taxon>
        <taxon>Heracleum</taxon>
    </lineage>
</organism>
<comment type="catalytic activity">
    <reaction evidence="1">
        <text>Endohydrolysis of the N-glycosidic bond at one specific adenosine on the 28S rRNA.</text>
        <dbReference type="EC" id="3.2.2.22"/>
    </reaction>
</comment>
<evidence type="ECO:0000313" key="2">
    <source>
        <dbReference type="EMBL" id="KAK1402523.1"/>
    </source>
</evidence>
<dbReference type="GO" id="GO:0090729">
    <property type="term" value="F:toxin activity"/>
    <property type="evidence" value="ECO:0007669"/>
    <property type="project" value="UniProtKB-KW"/>
</dbReference>
<accession>A0AAD8JG94</accession>
<sequence>MNTEYNLPFSFYFLKPPPPPPPPPPPLSVLIPSSICLLRSYKQGVKISWRRGRSQIVPNLTRSAHIGTVPGKYWLFVVKLIYRGRKLEILLQRFRLYLVGYRVANGGWIYLRGEYNEHVLNCLNESFPVFNEHNDLDEPCMVKCGTSYRSLERRAGVERKQLILNRQTLIDAVFALGQPFNESTSLVHVLNLIQMIPEAVRIEEILCEVGKNYYEDNAHTHKLSTSCIGKQTNWSWASRMITLWTHGMISEILKLNPDLHPLDVEKMVAELMAIYPYIRGTTLGELLYG</sequence>
<dbReference type="InterPro" id="IPR017989">
    <property type="entry name" value="Ribosome_inactivat_1/2"/>
</dbReference>
<gene>
    <name evidence="2" type="ORF">POM88_002128</name>
</gene>
<dbReference type="InterPro" id="IPR016138">
    <property type="entry name" value="Ribosome_inactivat_prot_sub1"/>
</dbReference>
<keyword evidence="1" id="KW-0611">Plant defense</keyword>
<keyword evidence="1" id="KW-0800">Toxin</keyword>
<reference evidence="2" key="1">
    <citation type="submission" date="2023-02" db="EMBL/GenBank/DDBJ databases">
        <title>Genome of toxic invasive species Heracleum sosnowskyi carries increased number of genes despite the absence of recent whole-genome duplications.</title>
        <authorList>
            <person name="Schelkunov M."/>
            <person name="Shtratnikova V."/>
            <person name="Makarenko M."/>
            <person name="Klepikova A."/>
            <person name="Omelchenko D."/>
            <person name="Novikova G."/>
            <person name="Obukhova E."/>
            <person name="Bogdanov V."/>
            <person name="Penin A."/>
            <person name="Logacheva M."/>
        </authorList>
    </citation>
    <scope>NUCLEOTIDE SEQUENCE</scope>
    <source>
        <strain evidence="2">Hsosn_3</strain>
        <tissue evidence="2">Leaf</tissue>
    </source>
</reference>
<comment type="similarity">
    <text evidence="1">Belongs to the ribosome-inactivating protein family.</text>
</comment>
<dbReference type="EC" id="3.2.2.22" evidence="1"/>
<dbReference type="GO" id="GO:0006952">
    <property type="term" value="P:defense response"/>
    <property type="evidence" value="ECO:0007669"/>
    <property type="project" value="UniProtKB-KW"/>
</dbReference>
<dbReference type="EMBL" id="JAUIZM010000001">
    <property type="protein sequence ID" value="KAK1402523.1"/>
    <property type="molecule type" value="Genomic_DNA"/>
</dbReference>
<dbReference type="Proteomes" id="UP001237642">
    <property type="component" value="Unassembled WGS sequence"/>
</dbReference>
<dbReference type="AlphaFoldDB" id="A0AAD8JG94"/>
<dbReference type="PRINTS" id="PR00396">
    <property type="entry name" value="SHIGARICIN"/>
</dbReference>
<proteinExistence type="inferred from homology"/>
<keyword evidence="3" id="KW-1185">Reference proteome</keyword>
<comment type="caution">
    <text evidence="2">The sequence shown here is derived from an EMBL/GenBank/DDBJ whole genome shotgun (WGS) entry which is preliminary data.</text>
</comment>
<reference evidence="2" key="2">
    <citation type="submission" date="2023-05" db="EMBL/GenBank/DDBJ databases">
        <authorList>
            <person name="Schelkunov M.I."/>
        </authorList>
    </citation>
    <scope>NUCLEOTIDE SEQUENCE</scope>
    <source>
        <strain evidence="2">Hsosn_3</strain>
        <tissue evidence="2">Leaf</tissue>
    </source>
</reference>
<dbReference type="GO" id="GO:0030598">
    <property type="term" value="F:rRNA N-glycosylase activity"/>
    <property type="evidence" value="ECO:0007669"/>
    <property type="project" value="UniProtKB-EC"/>
</dbReference>
<protein>
    <recommendedName>
        <fullName evidence="1">rRNA N-glycosylase</fullName>
        <ecNumber evidence="1">3.2.2.22</ecNumber>
    </recommendedName>
</protein>
<evidence type="ECO:0000313" key="3">
    <source>
        <dbReference type="Proteomes" id="UP001237642"/>
    </source>
</evidence>
<dbReference type="GO" id="GO:0017148">
    <property type="term" value="P:negative regulation of translation"/>
    <property type="evidence" value="ECO:0007669"/>
    <property type="project" value="UniProtKB-KW"/>
</dbReference>
<dbReference type="Gene3D" id="3.40.420.10">
    <property type="entry name" value="Ricin (A subunit), domain 1"/>
    <property type="match status" value="1"/>
</dbReference>
<keyword evidence="1" id="KW-0652">Protein synthesis inhibitor</keyword>
<dbReference type="SUPFAM" id="SSF56371">
    <property type="entry name" value="Ribosome inactivating proteins (RIP)"/>
    <property type="match status" value="1"/>
</dbReference>
<evidence type="ECO:0000256" key="1">
    <source>
        <dbReference type="RuleBase" id="RU004915"/>
    </source>
</evidence>
<dbReference type="Pfam" id="PF00161">
    <property type="entry name" value="RIP"/>
    <property type="match status" value="1"/>
</dbReference>
<keyword evidence="1" id="KW-0378">Hydrolase</keyword>
<dbReference type="InterPro" id="IPR036041">
    <property type="entry name" value="Ribosome-inact_prot_sf"/>
</dbReference>